<sequence length="486" mass="52988">MSPKRRHFALCILAGLCFAAAQAPLGLWPLVVVGFALSVWLLKTSETPRRAGWTGWSIGASYFAASLLWIVEPFLVDIALTGWMAPFALIGMAGGLALFWALPFWLAIRLGKPSSLLALWPLAEYARSTFFTGFPWGLNAYAWIDTPLAQIAAWIGPHGLGALTLTFAALPILWDMRKGTAIAFLGFAALAALGIMRLSNAPEIAQDAPTIRLIQPNAPQHQKWDPAFAPIFFTRLIDASKASPKPDLIVWPETSLPTWLNDADRALGIIANAANNTPVLFGAQRYEGLRAYNSLVYMSTSGDVKHIYDKHHLVPFGEYLPFDALLSRLGMSTLTETFGGFTAGKGPELIDLGPLGKALALICYEAVFPHQMNSAEGRPRFLLHVTNDAWFGTRSGPQQHLVQARFRAIEQGLPLLRSANTGISAAIDAHGRVLQSLLLGTEGYIDTALPPELERTLYARFGDNLALLALLFLLCATILPYRSAKE</sequence>
<dbReference type="InterPro" id="IPR004563">
    <property type="entry name" value="Apolipo_AcylTrfase"/>
</dbReference>
<dbReference type="Pfam" id="PF20154">
    <property type="entry name" value="LNT_N"/>
    <property type="match status" value="1"/>
</dbReference>
<feature type="transmembrane region" description="Helical" evidence="9">
    <location>
        <begin position="52"/>
        <end position="71"/>
    </location>
</feature>
<dbReference type="CDD" id="cd07571">
    <property type="entry name" value="ALP_N-acyl_transferase"/>
    <property type="match status" value="1"/>
</dbReference>
<comment type="subcellular location">
    <subcellularLocation>
        <location evidence="1 9">Cell membrane</location>
        <topology evidence="1 9">Multi-pass membrane protein</topology>
    </subcellularLocation>
</comment>
<dbReference type="Proteomes" id="UP000184514">
    <property type="component" value="Unassembled WGS sequence"/>
</dbReference>
<dbReference type="PANTHER" id="PTHR38686:SF1">
    <property type="entry name" value="APOLIPOPROTEIN N-ACYLTRANSFERASE"/>
    <property type="match status" value="1"/>
</dbReference>
<evidence type="ECO:0000256" key="6">
    <source>
        <dbReference type="ARBA" id="ARBA00022989"/>
    </source>
</evidence>
<dbReference type="HAMAP" id="MF_01148">
    <property type="entry name" value="Lnt"/>
    <property type="match status" value="1"/>
</dbReference>
<dbReference type="NCBIfam" id="TIGR00546">
    <property type="entry name" value="lnt"/>
    <property type="match status" value="1"/>
</dbReference>
<dbReference type="GO" id="GO:0005886">
    <property type="term" value="C:plasma membrane"/>
    <property type="evidence" value="ECO:0007669"/>
    <property type="project" value="UniProtKB-SubCell"/>
</dbReference>
<proteinExistence type="inferred from homology"/>
<keyword evidence="8 9" id="KW-0012">Acyltransferase</keyword>
<feature type="transmembrane region" description="Helical" evidence="9">
    <location>
        <begin position="83"/>
        <end position="105"/>
    </location>
</feature>
<evidence type="ECO:0000256" key="1">
    <source>
        <dbReference type="ARBA" id="ARBA00004651"/>
    </source>
</evidence>
<keyword evidence="12" id="KW-1185">Reference proteome</keyword>
<dbReference type="SUPFAM" id="SSF56317">
    <property type="entry name" value="Carbon-nitrogen hydrolase"/>
    <property type="match status" value="1"/>
</dbReference>
<dbReference type="EC" id="2.3.1.269" evidence="9"/>
<protein>
    <recommendedName>
        <fullName evidence="9">Apolipoprotein N-acyltransferase</fullName>
        <shortName evidence="9">ALP N-acyltransferase</shortName>
        <ecNumber evidence="9">2.3.1.269</ecNumber>
    </recommendedName>
</protein>
<dbReference type="Pfam" id="PF00795">
    <property type="entry name" value="CN_hydrolase"/>
    <property type="match status" value="1"/>
</dbReference>
<dbReference type="GO" id="GO:0042158">
    <property type="term" value="P:lipoprotein biosynthetic process"/>
    <property type="evidence" value="ECO:0007669"/>
    <property type="project" value="UniProtKB-UniRule"/>
</dbReference>
<dbReference type="InterPro" id="IPR045378">
    <property type="entry name" value="LNT_N"/>
</dbReference>
<feature type="transmembrane region" description="Helical" evidence="9">
    <location>
        <begin position="125"/>
        <end position="144"/>
    </location>
</feature>
<comment type="similarity">
    <text evidence="2 9">Belongs to the CN hydrolase family. Apolipoprotein N-acyltransferase subfamily.</text>
</comment>
<comment type="function">
    <text evidence="9">Catalyzes the phospholipid dependent N-acylation of the N-terminal cysteine of apolipoprotein, the last step in lipoprotein maturation.</text>
</comment>
<evidence type="ECO:0000256" key="3">
    <source>
        <dbReference type="ARBA" id="ARBA00022475"/>
    </source>
</evidence>
<feature type="transmembrane region" description="Helical" evidence="9">
    <location>
        <begin position="180"/>
        <end position="198"/>
    </location>
</feature>
<organism evidence="11 12">
    <name type="scientific">Planktotalea frisia</name>
    <dbReference type="NCBI Taxonomy" id="696762"/>
    <lineage>
        <taxon>Bacteria</taxon>
        <taxon>Pseudomonadati</taxon>
        <taxon>Pseudomonadota</taxon>
        <taxon>Alphaproteobacteria</taxon>
        <taxon>Rhodobacterales</taxon>
        <taxon>Paracoccaceae</taxon>
        <taxon>Planktotalea</taxon>
    </lineage>
</organism>
<evidence type="ECO:0000256" key="9">
    <source>
        <dbReference type="HAMAP-Rule" id="MF_01148"/>
    </source>
</evidence>
<dbReference type="PROSITE" id="PS50263">
    <property type="entry name" value="CN_HYDROLASE"/>
    <property type="match status" value="1"/>
</dbReference>
<feature type="transmembrane region" description="Helical" evidence="9">
    <location>
        <begin position="465"/>
        <end position="484"/>
    </location>
</feature>
<gene>
    <name evidence="11" type="primary">lnt_1</name>
    <name evidence="9" type="synonym">lnt</name>
    <name evidence="11" type="ORF">PFRI_02700</name>
</gene>
<feature type="transmembrane region" description="Helical" evidence="9">
    <location>
        <begin position="151"/>
        <end position="174"/>
    </location>
</feature>
<dbReference type="EMBL" id="MLCB01000021">
    <property type="protein sequence ID" value="OJI95476.1"/>
    <property type="molecule type" value="Genomic_DNA"/>
</dbReference>
<keyword evidence="5 9" id="KW-0812">Transmembrane</keyword>
<dbReference type="GO" id="GO:0016410">
    <property type="term" value="F:N-acyltransferase activity"/>
    <property type="evidence" value="ECO:0007669"/>
    <property type="project" value="UniProtKB-UniRule"/>
</dbReference>
<evidence type="ECO:0000256" key="7">
    <source>
        <dbReference type="ARBA" id="ARBA00023136"/>
    </source>
</evidence>
<name>A0A1L9P1V2_9RHOB</name>
<keyword evidence="7 9" id="KW-0472">Membrane</keyword>
<dbReference type="Gene3D" id="3.60.110.10">
    <property type="entry name" value="Carbon-nitrogen hydrolase"/>
    <property type="match status" value="1"/>
</dbReference>
<comment type="caution">
    <text evidence="11">The sequence shown here is derived from an EMBL/GenBank/DDBJ whole genome shotgun (WGS) entry which is preliminary data.</text>
</comment>
<evidence type="ECO:0000256" key="2">
    <source>
        <dbReference type="ARBA" id="ARBA00010065"/>
    </source>
</evidence>
<feature type="domain" description="CN hydrolase" evidence="10">
    <location>
        <begin position="214"/>
        <end position="451"/>
    </location>
</feature>
<dbReference type="OrthoDB" id="9804277at2"/>
<dbReference type="PANTHER" id="PTHR38686">
    <property type="entry name" value="APOLIPOPROTEIN N-ACYLTRANSFERASE"/>
    <property type="match status" value="1"/>
</dbReference>
<evidence type="ECO:0000313" key="11">
    <source>
        <dbReference type="EMBL" id="OJI95476.1"/>
    </source>
</evidence>
<comment type="catalytic activity">
    <reaction evidence="9">
        <text>N-terminal S-1,2-diacyl-sn-glyceryl-L-cysteinyl-[lipoprotein] + a glycerophospholipid = N-acyl-S-1,2-diacyl-sn-glyceryl-L-cysteinyl-[lipoprotein] + a 2-acyl-sn-glycero-3-phospholipid + H(+)</text>
        <dbReference type="Rhea" id="RHEA:48228"/>
        <dbReference type="Rhea" id="RHEA-COMP:14681"/>
        <dbReference type="Rhea" id="RHEA-COMP:14684"/>
        <dbReference type="ChEBI" id="CHEBI:15378"/>
        <dbReference type="ChEBI" id="CHEBI:136912"/>
        <dbReference type="ChEBI" id="CHEBI:140656"/>
        <dbReference type="ChEBI" id="CHEBI:140657"/>
        <dbReference type="ChEBI" id="CHEBI:140660"/>
        <dbReference type="EC" id="2.3.1.269"/>
    </reaction>
</comment>
<keyword evidence="11" id="KW-0449">Lipoprotein</keyword>
<dbReference type="STRING" id="696762.PFRI_02700"/>
<dbReference type="InterPro" id="IPR003010">
    <property type="entry name" value="C-N_Hydrolase"/>
</dbReference>
<dbReference type="RefSeq" id="WP_072628973.1">
    <property type="nucleotide sequence ID" value="NZ_MLCB01000021.1"/>
</dbReference>
<dbReference type="UniPathway" id="UPA00666"/>
<accession>A0A1L9P1V2</accession>
<dbReference type="InterPro" id="IPR036526">
    <property type="entry name" value="C-N_Hydrolase_sf"/>
</dbReference>
<evidence type="ECO:0000259" key="10">
    <source>
        <dbReference type="PROSITE" id="PS50263"/>
    </source>
</evidence>
<dbReference type="AlphaFoldDB" id="A0A1L9P1V2"/>
<evidence type="ECO:0000256" key="8">
    <source>
        <dbReference type="ARBA" id="ARBA00023315"/>
    </source>
</evidence>
<evidence type="ECO:0000256" key="5">
    <source>
        <dbReference type="ARBA" id="ARBA00022692"/>
    </source>
</evidence>
<evidence type="ECO:0000256" key="4">
    <source>
        <dbReference type="ARBA" id="ARBA00022679"/>
    </source>
</evidence>
<keyword evidence="3 9" id="KW-1003">Cell membrane</keyword>
<comment type="pathway">
    <text evidence="9">Protein modification; lipoprotein biosynthesis (N-acyl transfer).</text>
</comment>
<evidence type="ECO:0000313" key="12">
    <source>
        <dbReference type="Proteomes" id="UP000184514"/>
    </source>
</evidence>
<keyword evidence="6 9" id="KW-1133">Transmembrane helix</keyword>
<reference evidence="11 12" key="1">
    <citation type="submission" date="2016-10" db="EMBL/GenBank/DDBJ databases">
        <title>Genome sequence of Planktotalea frisia SH6-1.</title>
        <authorList>
            <person name="Poehlein A."/>
            <person name="Bakenhus I."/>
            <person name="Voget S."/>
            <person name="Brinkhoff T."/>
            <person name="Simon M."/>
        </authorList>
    </citation>
    <scope>NUCLEOTIDE SEQUENCE [LARGE SCALE GENOMIC DNA]</scope>
    <source>
        <strain evidence="11 12">SH6-1</strain>
    </source>
</reference>
<keyword evidence="4 9" id="KW-0808">Transferase</keyword>